<comment type="caution">
    <text evidence="4">The sequence shown here is derived from an EMBL/GenBank/DDBJ whole genome shotgun (WGS) entry which is preliminary data.</text>
</comment>
<keyword evidence="2" id="KW-0472">Membrane</keyword>
<dbReference type="AlphaFoldDB" id="A0A2T4UGC4"/>
<organism evidence="4 5">
    <name type="scientific">Paraconexibacter algicola</name>
    <dbReference type="NCBI Taxonomy" id="2133960"/>
    <lineage>
        <taxon>Bacteria</taxon>
        <taxon>Bacillati</taxon>
        <taxon>Actinomycetota</taxon>
        <taxon>Thermoleophilia</taxon>
        <taxon>Solirubrobacterales</taxon>
        <taxon>Paraconexibacteraceae</taxon>
        <taxon>Paraconexibacter</taxon>
    </lineage>
</organism>
<feature type="transmembrane region" description="Helical" evidence="2">
    <location>
        <begin position="39"/>
        <end position="57"/>
    </location>
</feature>
<feature type="transmembrane region" description="Helical" evidence="2">
    <location>
        <begin position="167"/>
        <end position="184"/>
    </location>
</feature>
<dbReference type="InterPro" id="IPR050879">
    <property type="entry name" value="Acyltransferase_3"/>
</dbReference>
<accession>A0A2T4UGC4</accession>
<dbReference type="GO" id="GO:0009103">
    <property type="term" value="P:lipopolysaccharide biosynthetic process"/>
    <property type="evidence" value="ECO:0007669"/>
    <property type="project" value="TreeGrafter"/>
</dbReference>
<evidence type="ECO:0000256" key="1">
    <source>
        <dbReference type="SAM" id="MobiDB-lite"/>
    </source>
</evidence>
<feature type="transmembrane region" description="Helical" evidence="2">
    <location>
        <begin position="297"/>
        <end position="317"/>
    </location>
</feature>
<dbReference type="InterPro" id="IPR002656">
    <property type="entry name" value="Acyl_transf_3_dom"/>
</dbReference>
<dbReference type="RefSeq" id="WP_107566705.1">
    <property type="nucleotide sequence ID" value="NZ_PYYB01000001.1"/>
</dbReference>
<keyword evidence="2" id="KW-1133">Transmembrane helix</keyword>
<evidence type="ECO:0000256" key="2">
    <source>
        <dbReference type="SAM" id="Phobius"/>
    </source>
</evidence>
<evidence type="ECO:0000259" key="3">
    <source>
        <dbReference type="Pfam" id="PF01757"/>
    </source>
</evidence>
<dbReference type="PANTHER" id="PTHR23028:SF53">
    <property type="entry name" value="ACYL_TRANSF_3 DOMAIN-CONTAINING PROTEIN"/>
    <property type="match status" value="1"/>
</dbReference>
<reference evidence="4 5" key="1">
    <citation type="submission" date="2018-03" db="EMBL/GenBank/DDBJ databases">
        <title>Aquarubrobacter algicola gen. nov., sp. nov., a novel actinobacterium isolated from shallow eutrophic lake during the end of cyanobacterial harmful algal blooms.</title>
        <authorList>
            <person name="Chun S.J."/>
        </authorList>
    </citation>
    <scope>NUCLEOTIDE SEQUENCE [LARGE SCALE GENOMIC DNA]</scope>
    <source>
        <strain evidence="4 5">Seoho-28</strain>
    </source>
</reference>
<feature type="transmembrane region" description="Helical" evidence="2">
    <location>
        <begin position="78"/>
        <end position="98"/>
    </location>
</feature>
<feature type="region of interest" description="Disordered" evidence="1">
    <location>
        <begin position="353"/>
        <end position="374"/>
    </location>
</feature>
<dbReference type="Proteomes" id="UP000240739">
    <property type="component" value="Unassembled WGS sequence"/>
</dbReference>
<feature type="transmembrane region" description="Helical" evidence="2">
    <location>
        <begin position="323"/>
        <end position="343"/>
    </location>
</feature>
<feature type="transmembrane region" description="Helical" evidence="2">
    <location>
        <begin position="128"/>
        <end position="146"/>
    </location>
</feature>
<protein>
    <recommendedName>
        <fullName evidence="3">Acyltransferase 3 domain-containing protein</fullName>
    </recommendedName>
</protein>
<dbReference type="EMBL" id="PYYB01000001">
    <property type="protein sequence ID" value="PTL58267.1"/>
    <property type="molecule type" value="Genomic_DNA"/>
</dbReference>
<evidence type="ECO:0000313" key="4">
    <source>
        <dbReference type="EMBL" id="PTL58267.1"/>
    </source>
</evidence>
<dbReference type="GO" id="GO:0016020">
    <property type="term" value="C:membrane"/>
    <property type="evidence" value="ECO:0007669"/>
    <property type="project" value="TreeGrafter"/>
</dbReference>
<dbReference type="PANTHER" id="PTHR23028">
    <property type="entry name" value="ACETYLTRANSFERASE"/>
    <property type="match status" value="1"/>
</dbReference>
<feature type="domain" description="Acyltransferase 3" evidence="3">
    <location>
        <begin position="6"/>
        <end position="320"/>
    </location>
</feature>
<name>A0A2T4UGC4_9ACTN</name>
<dbReference type="Pfam" id="PF01757">
    <property type="entry name" value="Acyl_transf_3"/>
    <property type="match status" value="1"/>
</dbReference>
<evidence type="ECO:0000313" key="5">
    <source>
        <dbReference type="Proteomes" id="UP000240739"/>
    </source>
</evidence>
<dbReference type="OrthoDB" id="5242306at2"/>
<gene>
    <name evidence="4" type="ORF">C7Y72_00690</name>
</gene>
<feature type="transmembrane region" description="Helical" evidence="2">
    <location>
        <begin position="236"/>
        <end position="254"/>
    </location>
</feature>
<keyword evidence="2" id="KW-0812">Transmembrane</keyword>
<keyword evidence="5" id="KW-1185">Reference proteome</keyword>
<feature type="compositionally biased region" description="Pro residues" evidence="1">
    <location>
        <begin position="363"/>
        <end position="374"/>
    </location>
</feature>
<proteinExistence type="predicted"/>
<dbReference type="GO" id="GO:0016747">
    <property type="term" value="F:acyltransferase activity, transferring groups other than amino-acyl groups"/>
    <property type="evidence" value="ECO:0007669"/>
    <property type="project" value="InterPro"/>
</dbReference>
<sequence>MRIRTVDGLRGFAALLVVFDHTVEDHWGLGPWSTQNHGVVLFAILTGMLVGAPFLRARLDGRPEPALRPYLRARASRIYPGYWVALAGAALLVGWHYVEQPATDWLQIVTLTQAYGPDGPWEGIPPTWSLSMFFAFYLLLPVWSRLRRRADRDRDPAPAAALRRESLWLAGVIVGALLVRELSLTGPLTEEPVFNVFGRADWFAIGMLLAIVVAARQRGLAGPLLDLPGRRPWPTIALALTATTTAALLPLSYVEGRDQLDTIAATLLIAALLLHGDELRGPQRWCVTRPAQALGRWSYGIFLWGWIVQKALLVHAPDLPLGARLPLTMALAVLAGAASWRFVEAPLGRRLKRRATGGDRPADPPARQPPALPA</sequence>